<dbReference type="InterPro" id="IPR052899">
    <property type="entry name" value="Class-I_DAHP_synthase"/>
</dbReference>
<evidence type="ECO:0000259" key="3">
    <source>
        <dbReference type="PROSITE" id="PS51168"/>
    </source>
</evidence>
<dbReference type="Proteomes" id="UP000008074">
    <property type="component" value="Chromosome"/>
</dbReference>
<dbReference type="InterPro" id="IPR036979">
    <property type="entry name" value="CM_dom_sf"/>
</dbReference>
<dbReference type="Gene3D" id="1.20.59.10">
    <property type="entry name" value="Chorismate mutase"/>
    <property type="match status" value="1"/>
</dbReference>
<keyword evidence="2" id="KW-0808">Transferase</keyword>
<dbReference type="InterPro" id="IPR006218">
    <property type="entry name" value="DAHP1/KDSA"/>
</dbReference>
<protein>
    <recommendedName>
        <fullName evidence="1">chorismate mutase</fullName>
        <ecNumber evidence="1">5.4.99.5</ecNumber>
    </recommendedName>
</protein>
<dbReference type="SUPFAM" id="SSF48600">
    <property type="entry name" value="Chorismate mutase II"/>
    <property type="match status" value="1"/>
</dbReference>
<dbReference type="Pfam" id="PF00793">
    <property type="entry name" value="DAHP_synth_1"/>
    <property type="match status" value="1"/>
</dbReference>
<dbReference type="HOGENOM" id="CLU_062599_1_1_10"/>
<dbReference type="GO" id="GO:0004106">
    <property type="term" value="F:chorismate mutase activity"/>
    <property type="evidence" value="ECO:0007669"/>
    <property type="project" value="UniProtKB-EC"/>
</dbReference>
<dbReference type="GO" id="GO:0046417">
    <property type="term" value="P:chorismate metabolic process"/>
    <property type="evidence" value="ECO:0007669"/>
    <property type="project" value="InterPro"/>
</dbReference>
<evidence type="ECO:0000256" key="2">
    <source>
        <dbReference type="ARBA" id="ARBA00022679"/>
    </source>
</evidence>
<dbReference type="EMBL" id="CP001605">
    <property type="protein sequence ID" value="ACU52908.1"/>
    <property type="molecule type" value="Genomic_DNA"/>
</dbReference>
<name>C7LKE6_KARMS</name>
<dbReference type="Gene3D" id="3.20.20.70">
    <property type="entry name" value="Aldolase class I"/>
    <property type="match status" value="1"/>
</dbReference>
<gene>
    <name evidence="4" type="ordered locus">SMDSEM_207</name>
</gene>
<dbReference type="SMART" id="SM00830">
    <property type="entry name" value="CM_2"/>
    <property type="match status" value="1"/>
</dbReference>
<dbReference type="EC" id="5.4.99.5" evidence="1"/>
<dbReference type="InterPro" id="IPR013785">
    <property type="entry name" value="Aldolase_TIM"/>
</dbReference>
<dbReference type="PANTHER" id="PTHR43018">
    <property type="entry name" value="PHOSPHO-2-DEHYDRO-3-DEOXYHEPTONATE ALDOLASE"/>
    <property type="match status" value="1"/>
</dbReference>
<dbReference type="PANTHER" id="PTHR43018:SF1">
    <property type="entry name" value="PROTEIN AROA(G)"/>
    <property type="match status" value="1"/>
</dbReference>
<dbReference type="Pfam" id="PF01817">
    <property type="entry name" value="CM_2"/>
    <property type="match status" value="1"/>
</dbReference>
<proteinExistence type="predicted"/>
<organism evidence="4 5">
    <name type="scientific">Karelsulcia muelleri (strain SMDSEM)</name>
    <name type="common">Sulcia muelleri</name>
    <dbReference type="NCBI Taxonomy" id="595499"/>
    <lineage>
        <taxon>Bacteria</taxon>
        <taxon>Pseudomonadati</taxon>
        <taxon>Bacteroidota</taxon>
        <taxon>Flavobacteriia</taxon>
        <taxon>Flavobacteriales</taxon>
        <taxon>Candidatus Karelsulcia</taxon>
    </lineage>
</organism>
<accession>C7LKE6</accession>
<dbReference type="SUPFAM" id="SSF51569">
    <property type="entry name" value="Aldolase"/>
    <property type="match status" value="1"/>
</dbReference>
<dbReference type="KEGG" id="sms:SMDSEM_207"/>
<evidence type="ECO:0000313" key="4">
    <source>
        <dbReference type="EMBL" id="ACU52908.1"/>
    </source>
</evidence>
<dbReference type="InterPro" id="IPR036263">
    <property type="entry name" value="Chorismate_II_sf"/>
</dbReference>
<sequence>MMKLNLIKQDWINKFNKPLIISGPCSAESKDQVLEIAKKLKKINNIKIFRAGIWKPRTRPNSFEGIGEIGLKWLKEVKKETGLLIATEVANATHVKLAIKHEVDILWIGARSTVNPFTVQEIAEALKDTNKIILVKNPINPDIELWIGALERLLNQGITKLGIIHRGFSTYKSLIYRNPPNWDLALKFKKLFPNIPILCDPSHICGNKERLLEVMIQAINFNYDGFIIETHCNPDDAFSDSQQQIQPSILGDYIKKLNNHSLRLKETQDKSQFELDQVRNLIKELDHNIISLLSKRVNYSEQIALIKKNSNLVILQQKRWKTLIEEYKKMGTQFGLATKFLEELFKVIHKESIKIQKKIINL</sequence>
<dbReference type="AlphaFoldDB" id="C7LKE6"/>
<reference evidence="4 5" key="1">
    <citation type="journal article" date="2009" name="Proc. Natl. Acad. Sci. U.S.A.">
        <title>Convergent evolution of metabolic roles in bacterial co-symbionts of insects.</title>
        <authorList>
            <person name="McCutcheon J.P."/>
            <person name="McDonald B.R."/>
            <person name="Moran N.A."/>
        </authorList>
    </citation>
    <scope>NUCLEOTIDE SEQUENCE [LARGE SCALE GENOMIC DNA]</scope>
    <source>
        <strain evidence="4 5">SMDSEM</strain>
    </source>
</reference>
<dbReference type="PROSITE" id="PS51168">
    <property type="entry name" value="CHORISMATE_MUT_2"/>
    <property type="match status" value="1"/>
</dbReference>
<evidence type="ECO:0000256" key="1">
    <source>
        <dbReference type="ARBA" id="ARBA00012404"/>
    </source>
</evidence>
<dbReference type="GO" id="GO:0016740">
    <property type="term" value="F:transferase activity"/>
    <property type="evidence" value="ECO:0007669"/>
    <property type="project" value="UniProtKB-KW"/>
</dbReference>
<dbReference type="STRING" id="595499.SMDSEM_207"/>
<dbReference type="InterPro" id="IPR002701">
    <property type="entry name" value="CM_II_prokaryot"/>
</dbReference>
<evidence type="ECO:0000313" key="5">
    <source>
        <dbReference type="Proteomes" id="UP000008074"/>
    </source>
</evidence>
<feature type="domain" description="Chorismate mutase" evidence="3">
    <location>
        <begin position="269"/>
        <end position="360"/>
    </location>
</feature>